<evidence type="ECO:0000256" key="10">
    <source>
        <dbReference type="ARBA" id="ARBA00048254"/>
    </source>
</evidence>
<evidence type="ECO:0000256" key="1">
    <source>
        <dbReference type="ARBA" id="ARBA00007587"/>
    </source>
</evidence>
<comment type="catalytic activity">
    <reaction evidence="10">
        <text>thymidine + ATP = dTMP + ADP + H(+)</text>
        <dbReference type="Rhea" id="RHEA:19129"/>
        <dbReference type="ChEBI" id="CHEBI:15378"/>
        <dbReference type="ChEBI" id="CHEBI:17748"/>
        <dbReference type="ChEBI" id="CHEBI:30616"/>
        <dbReference type="ChEBI" id="CHEBI:63528"/>
        <dbReference type="ChEBI" id="CHEBI:456216"/>
        <dbReference type="EC" id="2.7.1.21"/>
    </reaction>
</comment>
<evidence type="ECO:0000256" key="5">
    <source>
        <dbReference type="ARBA" id="ARBA00022723"/>
    </source>
</evidence>
<evidence type="ECO:0000256" key="9">
    <source>
        <dbReference type="ARBA" id="ARBA00022840"/>
    </source>
</evidence>
<name>A0A6C0IPR2_9ZZZZ</name>
<sequence>MESIYSEGYLEIAFGPMFSGKTSWLLEIFSQHTFCGKNVTVINHSEDNRYHEDMLSTHDKKMIPCIKTNTFVKDDNNKDIFDKSLSSDVVLINEGQFFEGLYDFVILLLENKKIVYVSGLDGDFNRNKFGELIELIPMCDKVHKLRSLCGICKNGTRAIFSKRLIESKEQKVIGNDIYVPVCRKCYKNQHIS</sequence>
<dbReference type="AlphaFoldDB" id="A0A6C0IPR2"/>
<evidence type="ECO:0000256" key="3">
    <source>
        <dbReference type="ARBA" id="ARBA00022634"/>
    </source>
</evidence>
<keyword evidence="5" id="KW-0479">Metal-binding</keyword>
<keyword evidence="7" id="KW-0418">Kinase</keyword>
<dbReference type="GO" id="GO:0046872">
    <property type="term" value="F:metal ion binding"/>
    <property type="evidence" value="ECO:0007669"/>
    <property type="project" value="UniProtKB-KW"/>
</dbReference>
<keyword evidence="3" id="KW-0237">DNA synthesis</keyword>
<dbReference type="GO" id="GO:0046104">
    <property type="term" value="P:thymidine metabolic process"/>
    <property type="evidence" value="ECO:0007669"/>
    <property type="project" value="TreeGrafter"/>
</dbReference>
<dbReference type="PANTHER" id="PTHR11441:SF0">
    <property type="entry name" value="THYMIDINE KINASE, CYTOSOLIC"/>
    <property type="match status" value="1"/>
</dbReference>
<dbReference type="InterPro" id="IPR020633">
    <property type="entry name" value="Thymidine_kinase_CS"/>
</dbReference>
<dbReference type="InterPro" id="IPR027417">
    <property type="entry name" value="P-loop_NTPase"/>
</dbReference>
<dbReference type="SUPFAM" id="SSF57716">
    <property type="entry name" value="Glucocorticoid receptor-like (DNA-binding domain)"/>
    <property type="match status" value="1"/>
</dbReference>
<dbReference type="SUPFAM" id="SSF52540">
    <property type="entry name" value="P-loop containing nucleoside triphosphate hydrolases"/>
    <property type="match status" value="1"/>
</dbReference>
<protein>
    <recommendedName>
        <fullName evidence="2">thymidine kinase</fullName>
        <ecNumber evidence="2">2.7.1.21</ecNumber>
    </recommendedName>
</protein>
<keyword evidence="8" id="KW-0862">Zinc</keyword>
<organism evidence="11">
    <name type="scientific">viral metagenome</name>
    <dbReference type="NCBI Taxonomy" id="1070528"/>
    <lineage>
        <taxon>unclassified sequences</taxon>
        <taxon>metagenomes</taxon>
        <taxon>organismal metagenomes</taxon>
    </lineage>
</organism>
<keyword evidence="6" id="KW-0547">Nucleotide-binding</keyword>
<evidence type="ECO:0000256" key="6">
    <source>
        <dbReference type="ARBA" id="ARBA00022741"/>
    </source>
</evidence>
<accession>A0A6C0IPR2</accession>
<dbReference type="GO" id="GO:0005524">
    <property type="term" value="F:ATP binding"/>
    <property type="evidence" value="ECO:0007669"/>
    <property type="project" value="UniProtKB-KW"/>
</dbReference>
<evidence type="ECO:0000313" key="11">
    <source>
        <dbReference type="EMBL" id="QHT93513.1"/>
    </source>
</evidence>
<dbReference type="PANTHER" id="PTHR11441">
    <property type="entry name" value="THYMIDINE KINASE"/>
    <property type="match status" value="1"/>
</dbReference>
<evidence type="ECO:0000256" key="2">
    <source>
        <dbReference type="ARBA" id="ARBA00012118"/>
    </source>
</evidence>
<keyword evidence="4" id="KW-0808">Transferase</keyword>
<dbReference type="Gene3D" id="3.30.60.20">
    <property type="match status" value="1"/>
</dbReference>
<proteinExistence type="inferred from homology"/>
<dbReference type="EMBL" id="MN740208">
    <property type="protein sequence ID" value="QHT93513.1"/>
    <property type="molecule type" value="Genomic_DNA"/>
</dbReference>
<comment type="similarity">
    <text evidence="1">Belongs to the thymidine kinase family.</text>
</comment>
<keyword evidence="9" id="KW-0067">ATP-binding</keyword>
<dbReference type="PROSITE" id="PS00603">
    <property type="entry name" value="TK_CELLULAR_TYPE"/>
    <property type="match status" value="1"/>
</dbReference>
<evidence type="ECO:0000256" key="8">
    <source>
        <dbReference type="ARBA" id="ARBA00022833"/>
    </source>
</evidence>
<dbReference type="Pfam" id="PF00265">
    <property type="entry name" value="TK"/>
    <property type="match status" value="1"/>
</dbReference>
<evidence type="ECO:0000256" key="7">
    <source>
        <dbReference type="ARBA" id="ARBA00022777"/>
    </source>
</evidence>
<dbReference type="GO" id="GO:0004797">
    <property type="term" value="F:thymidine kinase activity"/>
    <property type="evidence" value="ECO:0007669"/>
    <property type="project" value="UniProtKB-EC"/>
</dbReference>
<dbReference type="Gene3D" id="3.40.50.300">
    <property type="entry name" value="P-loop containing nucleotide triphosphate hydrolases"/>
    <property type="match status" value="1"/>
</dbReference>
<dbReference type="PIRSF" id="PIRSF035805">
    <property type="entry name" value="TK_cell"/>
    <property type="match status" value="1"/>
</dbReference>
<reference evidence="11" key="1">
    <citation type="journal article" date="2020" name="Nature">
        <title>Giant virus diversity and host interactions through global metagenomics.</title>
        <authorList>
            <person name="Schulz F."/>
            <person name="Roux S."/>
            <person name="Paez-Espino D."/>
            <person name="Jungbluth S."/>
            <person name="Walsh D.A."/>
            <person name="Denef V.J."/>
            <person name="McMahon K.D."/>
            <person name="Konstantinidis K.T."/>
            <person name="Eloe-Fadrosh E.A."/>
            <person name="Kyrpides N.C."/>
            <person name="Woyke T."/>
        </authorList>
    </citation>
    <scope>NUCLEOTIDE SEQUENCE</scope>
    <source>
        <strain evidence="11">GVMAG-M-3300024252-29</strain>
    </source>
</reference>
<evidence type="ECO:0000256" key="4">
    <source>
        <dbReference type="ARBA" id="ARBA00022679"/>
    </source>
</evidence>
<dbReference type="InterPro" id="IPR001267">
    <property type="entry name" value="Thymidine_kinase"/>
</dbReference>
<dbReference type="EC" id="2.7.1.21" evidence="2"/>
<dbReference type="FunFam" id="3.40.50.300:FF:000948">
    <property type="entry name" value="Thymidine kinase"/>
    <property type="match status" value="1"/>
</dbReference>
<dbReference type="GO" id="GO:0071897">
    <property type="term" value="P:DNA biosynthetic process"/>
    <property type="evidence" value="ECO:0007669"/>
    <property type="project" value="UniProtKB-KW"/>
</dbReference>